<evidence type="ECO:0000256" key="4">
    <source>
        <dbReference type="ARBA" id="ARBA00022741"/>
    </source>
</evidence>
<accession>A0A1B1N8H8</accession>
<dbReference type="EMBL" id="CP014989">
    <property type="protein sequence ID" value="ANS77740.1"/>
    <property type="molecule type" value="Genomic_DNA"/>
</dbReference>
<keyword evidence="11" id="KW-1185">Reference proteome</keyword>
<dbReference type="PROSITE" id="PS50146">
    <property type="entry name" value="DAGK"/>
    <property type="match status" value="1"/>
</dbReference>
<evidence type="ECO:0000256" key="3">
    <source>
        <dbReference type="ARBA" id="ARBA00022679"/>
    </source>
</evidence>
<comment type="similarity">
    <text evidence="2">Belongs to the diacylglycerol/lipid kinase family.</text>
</comment>
<dbReference type="PANTHER" id="PTHR12358">
    <property type="entry name" value="SPHINGOSINE KINASE"/>
    <property type="match status" value="1"/>
</dbReference>
<gene>
    <name evidence="10" type="ORF">SGUI_0344</name>
</gene>
<keyword evidence="5 10" id="KW-0418">Kinase</keyword>
<dbReference type="InterPro" id="IPR001206">
    <property type="entry name" value="Diacylglycerol_kinase_cat_dom"/>
</dbReference>
<evidence type="ECO:0000256" key="2">
    <source>
        <dbReference type="ARBA" id="ARBA00005983"/>
    </source>
</evidence>
<evidence type="ECO:0000259" key="9">
    <source>
        <dbReference type="PROSITE" id="PS50146"/>
    </source>
</evidence>
<keyword evidence="3" id="KW-0808">Transferase</keyword>
<reference evidence="10 11" key="1">
    <citation type="submission" date="2016-03" db="EMBL/GenBank/DDBJ databases">
        <title>Shallow-sea hydrothermal system.</title>
        <authorList>
            <person name="Tang K."/>
        </authorList>
    </citation>
    <scope>NUCLEOTIDE SEQUENCE [LARGE SCALE GENOMIC DNA]</scope>
    <source>
        <strain evidence="10 11">JLT9</strain>
    </source>
</reference>
<evidence type="ECO:0000256" key="6">
    <source>
        <dbReference type="ARBA" id="ARBA00022840"/>
    </source>
</evidence>
<keyword evidence="4" id="KW-0547">Nucleotide-binding</keyword>
<evidence type="ECO:0000256" key="8">
    <source>
        <dbReference type="ARBA" id="ARBA00023264"/>
    </source>
</evidence>
<dbReference type="InterPro" id="IPR050187">
    <property type="entry name" value="Lipid_Phosphate_FormReg"/>
</dbReference>
<dbReference type="AlphaFoldDB" id="A0A1B1N8H8"/>
<dbReference type="InterPro" id="IPR017438">
    <property type="entry name" value="ATP-NAD_kinase_N"/>
</dbReference>
<sequence length="295" mass="30668">MRYALAHGRRSGRRGGAAVGEQAVRRLRDAGHEVVEVVGDTLDQVRAACGALVADGVDVLAVAGGDGLVSLGTDLCAGTGTALGILPAGTGNDNARSLGLPRDPAAAVEVLLTGTPRAVDTLHVRELDRRVLGSVCCALDARINDRANRWPRWVGPGGYTLSALVEIALLRRQPPLHYRLEVDGRPTELDALVVVAATMPYLGGGLPLAPDADPADGLLDLVVVTPVAPREAVGLLRAIRAGRHTSHHAVHLTRAREVVVHGPPDITAHGDGEPLGPLPLDVRVDAASLRVLTTG</sequence>
<proteinExistence type="inferred from homology"/>
<dbReference type="GO" id="GO:0005524">
    <property type="term" value="F:ATP binding"/>
    <property type="evidence" value="ECO:0007669"/>
    <property type="project" value="UniProtKB-KW"/>
</dbReference>
<dbReference type="GO" id="GO:0005886">
    <property type="term" value="C:plasma membrane"/>
    <property type="evidence" value="ECO:0007669"/>
    <property type="project" value="TreeGrafter"/>
</dbReference>
<dbReference type="SUPFAM" id="SSF111331">
    <property type="entry name" value="NAD kinase/diacylglycerol kinase-like"/>
    <property type="match status" value="1"/>
</dbReference>
<protein>
    <submittedName>
        <fullName evidence="10">Diacylglycerol kinase-related protein</fullName>
    </submittedName>
</protein>
<comment type="cofactor">
    <cofactor evidence="1">
        <name>Mg(2+)</name>
        <dbReference type="ChEBI" id="CHEBI:18420"/>
    </cofactor>
</comment>
<dbReference type="Gene3D" id="2.60.200.40">
    <property type="match status" value="1"/>
</dbReference>
<keyword evidence="7" id="KW-0594">Phospholipid biosynthesis</keyword>
<evidence type="ECO:0000256" key="7">
    <source>
        <dbReference type="ARBA" id="ARBA00023209"/>
    </source>
</evidence>
<evidence type="ECO:0000256" key="1">
    <source>
        <dbReference type="ARBA" id="ARBA00001946"/>
    </source>
</evidence>
<name>A0A1B1N8H8_9MICO</name>
<dbReference type="Pfam" id="PF00781">
    <property type="entry name" value="DAGK_cat"/>
    <property type="match status" value="1"/>
</dbReference>
<dbReference type="Proteomes" id="UP000092482">
    <property type="component" value="Chromosome"/>
</dbReference>
<keyword evidence="8" id="KW-1208">Phospholipid metabolism</keyword>
<evidence type="ECO:0000256" key="5">
    <source>
        <dbReference type="ARBA" id="ARBA00022777"/>
    </source>
</evidence>
<keyword evidence="7" id="KW-0444">Lipid biosynthesis</keyword>
<keyword evidence="7" id="KW-0443">Lipid metabolism</keyword>
<dbReference type="RefSeq" id="WP_066635511.1">
    <property type="nucleotide sequence ID" value="NZ_CP014989.1"/>
</dbReference>
<dbReference type="Pfam" id="PF19279">
    <property type="entry name" value="YegS_C"/>
    <property type="match status" value="1"/>
</dbReference>
<dbReference type="InterPro" id="IPR045540">
    <property type="entry name" value="YegS/DAGK_C"/>
</dbReference>
<dbReference type="GO" id="GO:0004143">
    <property type="term" value="F:ATP-dependent diacylglycerol kinase activity"/>
    <property type="evidence" value="ECO:0007669"/>
    <property type="project" value="TreeGrafter"/>
</dbReference>
<dbReference type="KEGG" id="serj:SGUI_0344"/>
<dbReference type="Gene3D" id="3.40.50.10330">
    <property type="entry name" value="Probable inorganic polyphosphate/atp-NAD kinase, domain 1"/>
    <property type="match status" value="1"/>
</dbReference>
<keyword evidence="6" id="KW-0067">ATP-binding</keyword>
<organism evidence="10 11">
    <name type="scientific">Serinicoccus hydrothermalis</name>
    <dbReference type="NCBI Taxonomy" id="1758689"/>
    <lineage>
        <taxon>Bacteria</taxon>
        <taxon>Bacillati</taxon>
        <taxon>Actinomycetota</taxon>
        <taxon>Actinomycetes</taxon>
        <taxon>Micrococcales</taxon>
        <taxon>Ornithinimicrobiaceae</taxon>
        <taxon>Serinicoccus</taxon>
    </lineage>
</organism>
<evidence type="ECO:0000313" key="10">
    <source>
        <dbReference type="EMBL" id="ANS77740.1"/>
    </source>
</evidence>
<dbReference type="GO" id="GO:0008654">
    <property type="term" value="P:phospholipid biosynthetic process"/>
    <property type="evidence" value="ECO:0007669"/>
    <property type="project" value="UniProtKB-KW"/>
</dbReference>
<evidence type="ECO:0000313" key="11">
    <source>
        <dbReference type="Proteomes" id="UP000092482"/>
    </source>
</evidence>
<dbReference type="STRING" id="1758689.SGUI_0344"/>
<dbReference type="PANTHER" id="PTHR12358:SF106">
    <property type="entry name" value="LIPID KINASE YEGS"/>
    <property type="match status" value="1"/>
</dbReference>
<dbReference type="InterPro" id="IPR016064">
    <property type="entry name" value="NAD/diacylglycerol_kinase_sf"/>
</dbReference>
<dbReference type="OrthoDB" id="142078at2"/>
<feature type="domain" description="DAGKc" evidence="9">
    <location>
        <begin position="1"/>
        <end position="127"/>
    </location>
</feature>